<protein>
    <submittedName>
        <fullName evidence="2">Uncharacterized protein</fullName>
    </submittedName>
</protein>
<sequence length="68" mass="8269">MNIEISMRIKIFLCFFFVFFLIFLRLSKIHEGHPRFMRRFFPVWLLLAPMAVVQYFNDFNGFMNTGVL</sequence>
<evidence type="ECO:0000313" key="2">
    <source>
        <dbReference type="EMBL" id="PIT68091.1"/>
    </source>
</evidence>
<comment type="caution">
    <text evidence="2">The sequence shown here is derived from an EMBL/GenBank/DDBJ whole genome shotgun (WGS) entry which is preliminary data.</text>
</comment>
<organism evidence="2 3">
    <name type="scientific">Bartonella tribocorum</name>
    <dbReference type="NCBI Taxonomy" id="85701"/>
    <lineage>
        <taxon>Bacteria</taxon>
        <taxon>Pseudomonadati</taxon>
        <taxon>Pseudomonadota</taxon>
        <taxon>Alphaproteobacteria</taxon>
        <taxon>Hyphomicrobiales</taxon>
        <taxon>Bartonellaceae</taxon>
        <taxon>Bartonella</taxon>
    </lineage>
</organism>
<evidence type="ECO:0000313" key="3">
    <source>
        <dbReference type="Proteomes" id="UP000229839"/>
    </source>
</evidence>
<feature type="transmembrane region" description="Helical" evidence="1">
    <location>
        <begin position="36"/>
        <end position="56"/>
    </location>
</feature>
<keyword evidence="1" id="KW-0472">Membrane</keyword>
<feature type="transmembrane region" description="Helical" evidence="1">
    <location>
        <begin position="6"/>
        <end position="24"/>
    </location>
</feature>
<reference evidence="2 3" key="1">
    <citation type="submission" date="2017-06" db="EMBL/GenBank/DDBJ databases">
        <title>Draft genome of Bartonella tribocorum strain L103, isolated from a rodent in Laos.</title>
        <authorList>
            <person name="Hadjadj L."/>
            <person name="Jiyipong T."/>
            <person name="Morand S."/>
            <person name="Diene S.M."/>
            <person name="Rolain J.-M."/>
        </authorList>
    </citation>
    <scope>NUCLEOTIDE SEQUENCE [LARGE SCALE GENOMIC DNA]</scope>
    <source>
        <strain evidence="2 3">L103</strain>
    </source>
</reference>
<keyword evidence="1" id="KW-0812">Transmembrane</keyword>
<name>A0A2N9Y8Q8_9HYPH</name>
<evidence type="ECO:0000256" key="1">
    <source>
        <dbReference type="SAM" id="Phobius"/>
    </source>
</evidence>
<keyword evidence="1" id="KW-1133">Transmembrane helix</keyword>
<dbReference type="Proteomes" id="UP000229839">
    <property type="component" value="Unassembled WGS sequence"/>
</dbReference>
<dbReference type="EMBL" id="NJGE01000025">
    <property type="protein sequence ID" value="PIT68091.1"/>
    <property type="molecule type" value="Genomic_DNA"/>
</dbReference>
<proteinExistence type="predicted"/>
<dbReference type="AlphaFoldDB" id="A0A2N9Y8Q8"/>
<gene>
    <name evidence="2" type="ORF">CER18_08300</name>
</gene>
<accession>A0A2N9Y8Q8</accession>